<dbReference type="Pfam" id="PF10088">
    <property type="entry name" value="DUF2326"/>
    <property type="match status" value="1"/>
</dbReference>
<name>A0A848PCM0_9RALS</name>
<accession>A0A848PCM0</accession>
<dbReference type="RefSeq" id="WP_004632800.1">
    <property type="nucleotide sequence ID" value="NZ_JABBZM010000030.1"/>
</dbReference>
<dbReference type="Gene3D" id="3.40.50.300">
    <property type="entry name" value="P-loop containing nucleotide triphosphate hydrolases"/>
    <property type="match status" value="1"/>
</dbReference>
<dbReference type="Proteomes" id="UP000575469">
    <property type="component" value="Unassembled WGS sequence"/>
</dbReference>
<evidence type="ECO:0000313" key="2">
    <source>
        <dbReference type="EMBL" id="NMV41278.1"/>
    </source>
</evidence>
<evidence type="ECO:0000313" key="3">
    <source>
        <dbReference type="Proteomes" id="UP000575469"/>
    </source>
</evidence>
<dbReference type="SUPFAM" id="SSF52540">
    <property type="entry name" value="P-loop containing nucleoside triphosphate hydrolases"/>
    <property type="match status" value="1"/>
</dbReference>
<dbReference type="InterPro" id="IPR018760">
    <property type="entry name" value="DUF2326"/>
</dbReference>
<sequence>MFLKSLRIENENGVIRHIPFHAGLNLIVDETPDSNNEATGNNVGKTTVLRLIDFCFGGSPKEIYTDPEDRKSEHQIVKNFLQKTYVLITLTLTSDLSNPRSEEIVIERNFLPRKGMIRRINGNQLTEEEFTHTLTEKLFPGQSGKKPSLGQLISHNIRYKDFSLTNTLRHVHPMTKDEEYEALHLYMLGCDFSRGDERQKLIGDLRVENAFKARLEAAGSKFVYETLLSRIQREIEKLNHRRASFNINPDFERDLQRLDEIKYGINTESSIIGAIKLRRNLLTEAVADTQARRFQVDTVQLKALYAEVSSRLSGVQKTFDELVEFHNKMVDEKSRYISRDIPLLEEEIANREAELSRLLDLERNLAAKLAKSGSLNELELVISELNEKHRLLGEYQTVIRQIDATSERIGKIEGQLSEIDGDLFSGETQSVIQSQVHRFNEFFSKISEELYDEQYALTFEIVKTRSGRQVYKFKTFNMNMSSGKKQGEISCFDIAYTLFADDENIPCMHFLLNDKKELMHDNQLLKIANLVEREKTHIQFVASMLRDKLPPELNSDNFIVLKLSQDDMLFNIESN</sequence>
<feature type="domain" description="DUF2326" evidence="1">
    <location>
        <begin position="446"/>
        <end position="573"/>
    </location>
</feature>
<reference evidence="2 3" key="1">
    <citation type="submission" date="2020-04" db="EMBL/GenBank/DDBJ databases">
        <title>Ralstonia insidiosa genome sequencing and assembly.</title>
        <authorList>
            <person name="Martins R.C.R."/>
            <person name="Perdigao-Neto L.V."/>
            <person name="Levin A.S.S."/>
            <person name="Costa S.F."/>
        </authorList>
    </citation>
    <scope>NUCLEOTIDE SEQUENCE [LARGE SCALE GENOMIC DNA]</scope>
    <source>
        <strain evidence="2 3">5047</strain>
    </source>
</reference>
<dbReference type="EMBL" id="JABBZM010000030">
    <property type="protein sequence ID" value="NMV41278.1"/>
    <property type="molecule type" value="Genomic_DNA"/>
</dbReference>
<evidence type="ECO:0000259" key="1">
    <source>
        <dbReference type="Pfam" id="PF10088"/>
    </source>
</evidence>
<dbReference type="AlphaFoldDB" id="A0A848PCM0"/>
<gene>
    <name evidence="2" type="ORF">HGR00_25500</name>
</gene>
<comment type="caution">
    <text evidence="2">The sequence shown here is derived from an EMBL/GenBank/DDBJ whole genome shotgun (WGS) entry which is preliminary data.</text>
</comment>
<organism evidence="2 3">
    <name type="scientific">Ralstonia insidiosa</name>
    <dbReference type="NCBI Taxonomy" id="190721"/>
    <lineage>
        <taxon>Bacteria</taxon>
        <taxon>Pseudomonadati</taxon>
        <taxon>Pseudomonadota</taxon>
        <taxon>Betaproteobacteria</taxon>
        <taxon>Burkholderiales</taxon>
        <taxon>Burkholderiaceae</taxon>
        <taxon>Ralstonia</taxon>
    </lineage>
</organism>
<dbReference type="InterPro" id="IPR027417">
    <property type="entry name" value="P-loop_NTPase"/>
</dbReference>
<proteinExistence type="predicted"/>
<protein>
    <submittedName>
        <fullName evidence="2">DUF2326 domain-containing protein</fullName>
    </submittedName>
</protein>